<dbReference type="PANTHER" id="PTHR11226:SF0">
    <property type="entry name" value="UDP-GLUCOSE:GLYCOPROTEIN GLUCOSYLTRANSFERASE"/>
    <property type="match status" value="1"/>
</dbReference>
<dbReference type="STRING" id="1348612.A0A397IW52"/>
<comment type="caution">
    <text evidence="3">The sequence shown here is derived from an EMBL/GenBank/DDBJ whole genome shotgun (WGS) entry which is preliminary data.</text>
</comment>
<dbReference type="GO" id="GO:0036503">
    <property type="term" value="P:ERAD pathway"/>
    <property type="evidence" value="ECO:0007669"/>
    <property type="project" value="TreeGrafter"/>
</dbReference>
<dbReference type="Pfam" id="PF18404">
    <property type="entry name" value="Glyco_transf_24"/>
    <property type="match status" value="1"/>
</dbReference>
<keyword evidence="4" id="KW-1185">Reference proteome</keyword>
<feature type="domain" description="Glucosyltransferase 24 catalytic" evidence="2">
    <location>
        <begin position="1"/>
        <end position="95"/>
    </location>
</feature>
<dbReference type="InterPro" id="IPR029044">
    <property type="entry name" value="Nucleotide-diphossugar_trans"/>
</dbReference>
<organism evidence="3 4">
    <name type="scientific">Diversispora epigaea</name>
    <dbReference type="NCBI Taxonomy" id="1348612"/>
    <lineage>
        <taxon>Eukaryota</taxon>
        <taxon>Fungi</taxon>
        <taxon>Fungi incertae sedis</taxon>
        <taxon>Mucoromycota</taxon>
        <taxon>Glomeromycotina</taxon>
        <taxon>Glomeromycetes</taxon>
        <taxon>Diversisporales</taxon>
        <taxon>Diversisporaceae</taxon>
        <taxon>Diversispora</taxon>
    </lineage>
</organism>
<name>A0A397IW52_9GLOM</name>
<dbReference type="GO" id="GO:0003980">
    <property type="term" value="F:UDP-glucose:glycoprotein glucosyltransferase activity"/>
    <property type="evidence" value="ECO:0007669"/>
    <property type="project" value="InterPro"/>
</dbReference>
<dbReference type="OrthoDB" id="27683at2759"/>
<sequence length="167" mass="19236">MAVGDNLRSQYQNLSVDPNFLPNLDQDLINNMQHLIPIFSLPQDWLWCETWCSDESMATAKTIDLCNNPLTKEPKLFIAKRKIPEWESYDEKVANLAARIAQRKGSISANNEIQDHDDEINDETYDVETNYETKDETNDESKEKIIVKESINFISSTSPTTHIKDEL</sequence>
<dbReference type="GO" id="GO:0005783">
    <property type="term" value="C:endoplasmic reticulum"/>
    <property type="evidence" value="ECO:0007669"/>
    <property type="project" value="TreeGrafter"/>
</dbReference>
<evidence type="ECO:0000256" key="1">
    <source>
        <dbReference type="ARBA" id="ARBA00001913"/>
    </source>
</evidence>
<evidence type="ECO:0000313" key="3">
    <source>
        <dbReference type="EMBL" id="RHZ80245.1"/>
    </source>
</evidence>
<dbReference type="SUPFAM" id="SSF53448">
    <property type="entry name" value="Nucleotide-diphospho-sugar transferases"/>
    <property type="match status" value="1"/>
</dbReference>
<dbReference type="AlphaFoldDB" id="A0A397IW52"/>
<evidence type="ECO:0000259" key="2">
    <source>
        <dbReference type="Pfam" id="PF18404"/>
    </source>
</evidence>
<dbReference type="EMBL" id="PQFF01000129">
    <property type="protein sequence ID" value="RHZ80245.1"/>
    <property type="molecule type" value="Genomic_DNA"/>
</dbReference>
<dbReference type="InterPro" id="IPR009448">
    <property type="entry name" value="UDP-g_GGtrans"/>
</dbReference>
<dbReference type="GO" id="GO:0018279">
    <property type="term" value="P:protein N-linked glycosylation via asparagine"/>
    <property type="evidence" value="ECO:0007669"/>
    <property type="project" value="TreeGrafter"/>
</dbReference>
<dbReference type="GO" id="GO:0051082">
    <property type="term" value="F:unfolded protein binding"/>
    <property type="evidence" value="ECO:0007669"/>
    <property type="project" value="TreeGrafter"/>
</dbReference>
<reference evidence="3 4" key="1">
    <citation type="submission" date="2018-08" db="EMBL/GenBank/DDBJ databases">
        <title>Genome and evolution of the arbuscular mycorrhizal fungus Diversispora epigaea (formerly Glomus versiforme) and its bacterial endosymbionts.</title>
        <authorList>
            <person name="Sun X."/>
            <person name="Fei Z."/>
            <person name="Harrison M."/>
        </authorList>
    </citation>
    <scope>NUCLEOTIDE SEQUENCE [LARGE SCALE GENOMIC DNA]</scope>
    <source>
        <strain evidence="3 4">IT104</strain>
    </source>
</reference>
<dbReference type="Proteomes" id="UP000266861">
    <property type="component" value="Unassembled WGS sequence"/>
</dbReference>
<proteinExistence type="predicted"/>
<evidence type="ECO:0000313" key="4">
    <source>
        <dbReference type="Proteomes" id="UP000266861"/>
    </source>
</evidence>
<dbReference type="InterPro" id="IPR040497">
    <property type="entry name" value="Glyco_transf_24"/>
</dbReference>
<gene>
    <name evidence="3" type="ORF">Glove_138g62</name>
</gene>
<dbReference type="PANTHER" id="PTHR11226">
    <property type="entry name" value="UDP-GLUCOSE GLYCOPROTEIN:GLUCOSYLTRANSFERASE"/>
    <property type="match status" value="1"/>
</dbReference>
<comment type="cofactor">
    <cofactor evidence="1">
        <name>Ca(2+)</name>
        <dbReference type="ChEBI" id="CHEBI:29108"/>
    </cofactor>
</comment>
<accession>A0A397IW52</accession>
<protein>
    <recommendedName>
        <fullName evidence="2">Glucosyltransferase 24 catalytic domain-containing protein</fullName>
    </recommendedName>
</protein>